<dbReference type="Gene3D" id="3.20.20.100">
    <property type="entry name" value="NADP-dependent oxidoreductase domain"/>
    <property type="match status" value="1"/>
</dbReference>
<accession>A0ABU0JAT6</accession>
<evidence type="ECO:0000313" key="3">
    <source>
        <dbReference type="Proteomes" id="UP001242480"/>
    </source>
</evidence>
<comment type="caution">
    <text evidence="2">The sequence shown here is derived from an EMBL/GenBank/DDBJ whole genome shotgun (WGS) entry which is preliminary data.</text>
</comment>
<dbReference type="PANTHER" id="PTHR42686:SF1">
    <property type="entry name" value="GH17980P-RELATED"/>
    <property type="match status" value="1"/>
</dbReference>
<reference evidence="2 3" key="1">
    <citation type="submission" date="2023-07" db="EMBL/GenBank/DDBJ databases">
        <title>Genomic Encyclopedia of Type Strains, Phase IV (KMG-IV): sequencing the most valuable type-strain genomes for metagenomic binning, comparative biology and taxonomic classification.</title>
        <authorList>
            <person name="Goeker M."/>
        </authorList>
    </citation>
    <scope>NUCLEOTIDE SEQUENCE [LARGE SCALE GENOMIC DNA]</scope>
    <source>
        <strain evidence="2 3">DSM 19619</strain>
    </source>
</reference>
<keyword evidence="2" id="KW-0560">Oxidoreductase</keyword>
<dbReference type="GO" id="GO:0047834">
    <property type="term" value="F:D-threo-aldose 1-dehydrogenase activity"/>
    <property type="evidence" value="ECO:0007669"/>
    <property type="project" value="UniProtKB-EC"/>
</dbReference>
<sequence length="344" mass="37899">MTNTTPLATRQLGRTGVTVTGLGLGTAPLGDLFDIVQEDEASALLQAAWDGGVRYFDTSPWYGKGQAEHRVGRAFYRQPRDQFVISSKVGRTLHRPLKPGPYDRGEWLGGLDFDAVFDYSYDGVMRSFEDSLQRLGINSIDVLLIHDLDPWHFKLETKVSAYMNQLFTSGWRALEELRDQGVIKGIGAGFNTMGTIPRYLDLFDIDFFLIAMRYTLLEQDVLDSEFPRCAERGVGIVIGGTYNSGILATGAVPHAMHNYAPAKPDILEKVGKMEAVCKRHGVPLPAAALQFPLGHPIVASVIPGAISRKQVAQNLAAFTHPVPADLWAELKHEKLLREDAPVPA</sequence>
<evidence type="ECO:0000313" key="2">
    <source>
        <dbReference type="EMBL" id="MDQ0471385.1"/>
    </source>
</evidence>
<dbReference type="InterPro" id="IPR036812">
    <property type="entry name" value="NAD(P)_OxRdtase_dom_sf"/>
</dbReference>
<dbReference type="RefSeq" id="WP_307276400.1">
    <property type="nucleotide sequence ID" value="NZ_JAUSVX010000008.1"/>
</dbReference>
<keyword evidence="3" id="KW-1185">Reference proteome</keyword>
<evidence type="ECO:0000259" key="1">
    <source>
        <dbReference type="Pfam" id="PF00248"/>
    </source>
</evidence>
<organism evidence="2 3">
    <name type="scientific">Labrys wisconsinensis</name>
    <dbReference type="NCBI Taxonomy" id="425677"/>
    <lineage>
        <taxon>Bacteria</taxon>
        <taxon>Pseudomonadati</taxon>
        <taxon>Pseudomonadota</taxon>
        <taxon>Alphaproteobacteria</taxon>
        <taxon>Hyphomicrobiales</taxon>
        <taxon>Xanthobacteraceae</taxon>
        <taxon>Labrys</taxon>
    </lineage>
</organism>
<dbReference type="PANTHER" id="PTHR42686">
    <property type="entry name" value="GH17980P-RELATED"/>
    <property type="match status" value="1"/>
</dbReference>
<dbReference type="SUPFAM" id="SSF51430">
    <property type="entry name" value="NAD(P)-linked oxidoreductase"/>
    <property type="match status" value="1"/>
</dbReference>
<name>A0ABU0JAT6_9HYPH</name>
<dbReference type="Pfam" id="PF00248">
    <property type="entry name" value="Aldo_ket_red"/>
    <property type="match status" value="1"/>
</dbReference>
<dbReference type="Proteomes" id="UP001242480">
    <property type="component" value="Unassembled WGS sequence"/>
</dbReference>
<proteinExistence type="predicted"/>
<dbReference type="InterPro" id="IPR020471">
    <property type="entry name" value="AKR"/>
</dbReference>
<dbReference type="EC" id="1.1.1.122" evidence="2"/>
<dbReference type="CDD" id="cd19152">
    <property type="entry name" value="AKR_AKR15A"/>
    <property type="match status" value="1"/>
</dbReference>
<gene>
    <name evidence="2" type="ORF">QO011_004408</name>
</gene>
<dbReference type="InterPro" id="IPR023210">
    <property type="entry name" value="NADP_OxRdtase_dom"/>
</dbReference>
<protein>
    <submittedName>
        <fullName evidence="2">D-threo-aldose 1-dehydrogenase</fullName>
        <ecNumber evidence="2">1.1.1.122</ecNumber>
    </submittedName>
</protein>
<dbReference type="EMBL" id="JAUSVX010000008">
    <property type="protein sequence ID" value="MDQ0471385.1"/>
    <property type="molecule type" value="Genomic_DNA"/>
</dbReference>
<feature type="domain" description="NADP-dependent oxidoreductase" evidence="1">
    <location>
        <begin position="22"/>
        <end position="331"/>
    </location>
</feature>